<evidence type="ECO:0000256" key="13">
    <source>
        <dbReference type="ARBA" id="ARBA00039103"/>
    </source>
</evidence>
<comment type="similarity">
    <text evidence="2 15">Belongs to the cation transport ATPase (P-type) (TC 3.A.3) family. Type IB subfamily.</text>
</comment>
<proteinExistence type="inferred from homology"/>
<dbReference type="InterPro" id="IPR023298">
    <property type="entry name" value="ATPase_P-typ_TM_dom_sf"/>
</dbReference>
<dbReference type="PRINTS" id="PR00119">
    <property type="entry name" value="CATATPASE"/>
</dbReference>
<evidence type="ECO:0000256" key="3">
    <source>
        <dbReference type="ARBA" id="ARBA00022475"/>
    </source>
</evidence>
<organism evidence="17 18">
    <name type="scientific">Candidatus Caccopulliclostridium gallistercoris</name>
    <dbReference type="NCBI Taxonomy" id="2840719"/>
    <lineage>
        <taxon>Bacteria</taxon>
        <taxon>Bacillati</taxon>
        <taxon>Bacillota</taxon>
        <taxon>Clostridia</taxon>
        <taxon>Candidatus Caccopulliclostridium</taxon>
    </lineage>
</organism>
<dbReference type="PROSITE" id="PS00154">
    <property type="entry name" value="ATPASE_E1_E2"/>
    <property type="match status" value="1"/>
</dbReference>
<dbReference type="Gene3D" id="2.70.150.10">
    <property type="entry name" value="Calcium-transporting ATPase, cytoplasmic transduction domain A"/>
    <property type="match status" value="1"/>
</dbReference>
<sequence>MKKTVKIEGLDCPNCARALEGELNKLESVQSCNIDFLHSKLSFESKDANALNDIKKLTKEIEPAAKIYEEKVKIKIVDKKFVLDLVFLALGIAFGLVTLLVNMPTWAFWTMFVISALLLGYKTYLKAIKLLFKGVVNENMLITLSVIGASAIGEHMEALMVIALYSIGKILESLAVNKSKKSIEELTNLQPEFANLLVNGKEEKVSPDSVEVGSTIIVRAGEKVPLDGIVLEGSSMLDTQSLTGESLPFTIKEGEEILSGSIVLDGVLVIKTTKSCTESTVSKIMNLIENAESKKSKTETFISKITRWYTLGVFVLSVLVWGIVWAVTGDFNTALYRGLIFLVVSCPCAFAISVPLAYFSGIGNASRKGILIKGSNYLDACAKLDVVAFDKTGTLTTGEFKIDRVESYNNLTEEEIIYLASLGEQNSLHPLAKSILAQNTRELEKVENIKEVAGEGVYYSYMGKNYFIGRKNREGKNTCVEVYENDELIGKIYLSDSIKDTSILAIQELKDMNIKTVLLSGDNKEIVEHTSEKLGIDEYKYSLLPQDKYSWIEENKVNSSIAYVGDGINDAPSLMLADVGISMGINGSPASVEASDIVLVDDNPNKVPMAIKLSRYTRKIVWEDIILSAGVKFTFLLLGALGITGMLSAVFADVGVTVLAILNSMRALKHTPKNKKAELK</sequence>
<keyword evidence="5" id="KW-0597">Phosphoprotein</keyword>
<feature type="transmembrane region" description="Helical" evidence="15">
    <location>
        <begin position="334"/>
        <end position="359"/>
    </location>
</feature>
<keyword evidence="6 15" id="KW-0812">Transmembrane</keyword>
<keyword evidence="11 15" id="KW-1133">Transmembrane helix</keyword>
<keyword evidence="8 15" id="KW-0547">Nucleotide-binding</keyword>
<dbReference type="CDD" id="cd00371">
    <property type="entry name" value="HMA"/>
    <property type="match status" value="1"/>
</dbReference>
<evidence type="ECO:0000256" key="14">
    <source>
        <dbReference type="ARBA" id="ARBA00049338"/>
    </source>
</evidence>
<dbReference type="InterPro" id="IPR006121">
    <property type="entry name" value="HMA_dom"/>
</dbReference>
<evidence type="ECO:0000313" key="18">
    <source>
        <dbReference type="Proteomes" id="UP000886861"/>
    </source>
</evidence>
<dbReference type="InterPro" id="IPR017969">
    <property type="entry name" value="Heavy-metal-associated_CS"/>
</dbReference>
<dbReference type="Gene3D" id="3.40.50.1000">
    <property type="entry name" value="HAD superfamily/HAD-like"/>
    <property type="match status" value="1"/>
</dbReference>
<dbReference type="InterPro" id="IPR001757">
    <property type="entry name" value="P_typ_ATPase"/>
</dbReference>
<reference evidence="17" key="1">
    <citation type="submission" date="2020-10" db="EMBL/GenBank/DDBJ databases">
        <authorList>
            <person name="Gilroy R."/>
        </authorList>
    </citation>
    <scope>NUCLEOTIDE SEQUENCE</scope>
    <source>
        <strain evidence="17">CHK186-9395</strain>
    </source>
</reference>
<dbReference type="InterPro" id="IPR023214">
    <property type="entry name" value="HAD_sf"/>
</dbReference>
<dbReference type="EMBL" id="DVOJ01000007">
    <property type="protein sequence ID" value="HIV01376.1"/>
    <property type="molecule type" value="Genomic_DNA"/>
</dbReference>
<accession>A0A9D1SZ47</accession>
<evidence type="ECO:0000256" key="12">
    <source>
        <dbReference type="ARBA" id="ARBA00023136"/>
    </source>
</evidence>
<dbReference type="SUPFAM" id="SSF55008">
    <property type="entry name" value="HMA, heavy metal-associated domain"/>
    <property type="match status" value="1"/>
</dbReference>
<dbReference type="NCBIfam" id="TIGR01512">
    <property type="entry name" value="ATPase-IB2_Cd"/>
    <property type="match status" value="1"/>
</dbReference>
<comment type="caution">
    <text evidence="17">The sequence shown here is derived from an EMBL/GenBank/DDBJ whole genome shotgun (WGS) entry which is preliminary data.</text>
</comment>
<evidence type="ECO:0000256" key="5">
    <source>
        <dbReference type="ARBA" id="ARBA00022553"/>
    </source>
</evidence>
<dbReference type="InterPro" id="IPR018303">
    <property type="entry name" value="ATPase_P-typ_P_site"/>
</dbReference>
<dbReference type="InterPro" id="IPR036412">
    <property type="entry name" value="HAD-like_sf"/>
</dbReference>
<dbReference type="InterPro" id="IPR008250">
    <property type="entry name" value="ATPase_P-typ_transduc_dom_A_sf"/>
</dbReference>
<keyword evidence="3 15" id="KW-1003">Cell membrane</keyword>
<evidence type="ECO:0000313" key="17">
    <source>
        <dbReference type="EMBL" id="HIV01376.1"/>
    </source>
</evidence>
<dbReference type="Gene3D" id="3.30.70.100">
    <property type="match status" value="1"/>
</dbReference>
<dbReference type="PROSITE" id="PS01047">
    <property type="entry name" value="HMA_1"/>
    <property type="match status" value="1"/>
</dbReference>
<evidence type="ECO:0000256" key="10">
    <source>
        <dbReference type="ARBA" id="ARBA00022967"/>
    </source>
</evidence>
<dbReference type="InterPro" id="IPR027256">
    <property type="entry name" value="P-typ_ATPase_IB"/>
</dbReference>
<dbReference type="NCBIfam" id="TIGR01494">
    <property type="entry name" value="ATPase_P-type"/>
    <property type="match status" value="1"/>
</dbReference>
<dbReference type="Proteomes" id="UP000886861">
    <property type="component" value="Unassembled WGS sequence"/>
</dbReference>
<evidence type="ECO:0000259" key="16">
    <source>
        <dbReference type="PROSITE" id="PS50846"/>
    </source>
</evidence>
<dbReference type="NCBIfam" id="TIGR01525">
    <property type="entry name" value="ATPase-IB_hvy"/>
    <property type="match status" value="1"/>
</dbReference>
<dbReference type="InterPro" id="IPR051014">
    <property type="entry name" value="Cation_Transport_ATPase_IB"/>
</dbReference>
<feature type="transmembrane region" description="Helical" evidence="15">
    <location>
        <begin position="625"/>
        <end position="643"/>
    </location>
</feature>
<dbReference type="SUPFAM" id="SSF56784">
    <property type="entry name" value="HAD-like"/>
    <property type="match status" value="1"/>
</dbReference>
<evidence type="ECO:0000256" key="4">
    <source>
        <dbReference type="ARBA" id="ARBA00022539"/>
    </source>
</evidence>
<dbReference type="GO" id="GO:0016887">
    <property type="term" value="F:ATP hydrolysis activity"/>
    <property type="evidence" value="ECO:0007669"/>
    <property type="project" value="InterPro"/>
</dbReference>
<evidence type="ECO:0000256" key="8">
    <source>
        <dbReference type="ARBA" id="ARBA00022741"/>
    </source>
</evidence>
<feature type="transmembrane region" description="Helical" evidence="15">
    <location>
        <begin position="308"/>
        <end position="328"/>
    </location>
</feature>
<reference evidence="17" key="2">
    <citation type="journal article" date="2021" name="PeerJ">
        <title>Extensive microbial diversity within the chicken gut microbiome revealed by metagenomics and culture.</title>
        <authorList>
            <person name="Gilroy R."/>
            <person name="Ravi A."/>
            <person name="Getino M."/>
            <person name="Pursley I."/>
            <person name="Horton D.L."/>
            <person name="Alikhan N.F."/>
            <person name="Baker D."/>
            <person name="Gharbi K."/>
            <person name="Hall N."/>
            <person name="Watson M."/>
            <person name="Adriaenssens E.M."/>
            <person name="Foster-Nyarko E."/>
            <person name="Jarju S."/>
            <person name="Secka A."/>
            <person name="Antonio M."/>
            <person name="Oren A."/>
            <person name="Chaudhuri R.R."/>
            <person name="La Ragione R."/>
            <person name="Hildebrand F."/>
            <person name="Pallen M.J."/>
        </authorList>
    </citation>
    <scope>NUCLEOTIDE SEQUENCE</scope>
    <source>
        <strain evidence="17">CHK186-9395</strain>
    </source>
</reference>
<dbReference type="PANTHER" id="PTHR48085:SF5">
    <property type="entry name" value="CADMIUM_ZINC-TRANSPORTING ATPASE HMA4-RELATED"/>
    <property type="match status" value="1"/>
</dbReference>
<dbReference type="InterPro" id="IPR023299">
    <property type="entry name" value="ATPase_P-typ_cyto_dom_N"/>
</dbReference>
<keyword evidence="4" id="KW-0104">Cadmium</keyword>
<feature type="transmembrane region" description="Helical" evidence="15">
    <location>
        <begin position="81"/>
        <end position="100"/>
    </location>
</feature>
<evidence type="ECO:0000256" key="1">
    <source>
        <dbReference type="ARBA" id="ARBA00004651"/>
    </source>
</evidence>
<dbReference type="GO" id="GO:0005524">
    <property type="term" value="F:ATP binding"/>
    <property type="evidence" value="ECO:0007669"/>
    <property type="project" value="UniProtKB-UniRule"/>
</dbReference>
<dbReference type="PRINTS" id="PR00941">
    <property type="entry name" value="CDATPASE"/>
</dbReference>
<protein>
    <recommendedName>
        <fullName evidence="13">Cd(2+)-exporting ATPase</fullName>
        <ecNumber evidence="13">7.2.2.21</ecNumber>
    </recommendedName>
</protein>
<dbReference type="SUPFAM" id="SSF81653">
    <property type="entry name" value="Calcium ATPase, transduction domain A"/>
    <property type="match status" value="1"/>
</dbReference>
<dbReference type="GO" id="GO:0005886">
    <property type="term" value="C:plasma membrane"/>
    <property type="evidence" value="ECO:0007669"/>
    <property type="project" value="UniProtKB-SubCell"/>
</dbReference>
<keyword evidence="9 15" id="KW-0067">ATP-binding</keyword>
<dbReference type="SUPFAM" id="SSF81665">
    <property type="entry name" value="Calcium ATPase, transmembrane domain M"/>
    <property type="match status" value="1"/>
</dbReference>
<evidence type="ECO:0000256" key="9">
    <source>
        <dbReference type="ARBA" id="ARBA00022840"/>
    </source>
</evidence>
<evidence type="ECO:0000256" key="15">
    <source>
        <dbReference type="RuleBase" id="RU362081"/>
    </source>
</evidence>
<comment type="catalytic activity">
    <reaction evidence="14">
        <text>Cd(2+)(in) + ATP + H2O = Cd(2+)(out) + ADP + phosphate + H(+)</text>
        <dbReference type="Rhea" id="RHEA:12132"/>
        <dbReference type="ChEBI" id="CHEBI:15377"/>
        <dbReference type="ChEBI" id="CHEBI:15378"/>
        <dbReference type="ChEBI" id="CHEBI:30616"/>
        <dbReference type="ChEBI" id="CHEBI:43474"/>
        <dbReference type="ChEBI" id="CHEBI:48775"/>
        <dbReference type="ChEBI" id="CHEBI:456216"/>
        <dbReference type="EC" id="7.2.2.21"/>
    </reaction>
</comment>
<name>A0A9D1SZ47_9FIRM</name>
<keyword evidence="7 15" id="KW-0479">Metal-binding</keyword>
<keyword evidence="10" id="KW-1278">Translocase</keyword>
<dbReference type="Pfam" id="PF00122">
    <property type="entry name" value="E1-E2_ATPase"/>
    <property type="match status" value="1"/>
</dbReference>
<dbReference type="InterPro" id="IPR059000">
    <property type="entry name" value="ATPase_P-type_domA"/>
</dbReference>
<dbReference type="GO" id="GO:0046872">
    <property type="term" value="F:metal ion binding"/>
    <property type="evidence" value="ECO:0007669"/>
    <property type="project" value="UniProtKB-KW"/>
</dbReference>
<dbReference type="FunFam" id="2.70.150.10:FF:000002">
    <property type="entry name" value="Copper-transporting ATPase 1, putative"/>
    <property type="match status" value="1"/>
</dbReference>
<dbReference type="EC" id="7.2.2.21" evidence="13"/>
<dbReference type="InterPro" id="IPR036163">
    <property type="entry name" value="HMA_dom_sf"/>
</dbReference>
<dbReference type="Pfam" id="PF00702">
    <property type="entry name" value="Hydrolase"/>
    <property type="match status" value="1"/>
</dbReference>
<evidence type="ECO:0000256" key="2">
    <source>
        <dbReference type="ARBA" id="ARBA00006024"/>
    </source>
</evidence>
<feature type="transmembrane region" description="Helical" evidence="15">
    <location>
        <begin position="106"/>
        <end position="124"/>
    </location>
</feature>
<feature type="domain" description="HMA" evidence="16">
    <location>
        <begin position="1"/>
        <end position="69"/>
    </location>
</feature>
<gene>
    <name evidence="17" type="primary">cadA</name>
    <name evidence="17" type="ORF">IAA62_02340</name>
</gene>
<dbReference type="Gene3D" id="3.40.1110.10">
    <property type="entry name" value="Calcium-transporting ATPase, cytoplasmic domain N"/>
    <property type="match status" value="1"/>
</dbReference>
<dbReference type="GO" id="GO:0008551">
    <property type="term" value="F:P-type cadmium transporter activity"/>
    <property type="evidence" value="ECO:0007669"/>
    <property type="project" value="UniProtKB-EC"/>
</dbReference>
<dbReference type="PROSITE" id="PS50846">
    <property type="entry name" value="HMA_2"/>
    <property type="match status" value="1"/>
</dbReference>
<keyword evidence="12 15" id="KW-0472">Membrane</keyword>
<evidence type="ECO:0000256" key="11">
    <source>
        <dbReference type="ARBA" id="ARBA00022989"/>
    </source>
</evidence>
<evidence type="ECO:0000256" key="6">
    <source>
        <dbReference type="ARBA" id="ARBA00022692"/>
    </source>
</evidence>
<comment type="subcellular location">
    <subcellularLocation>
        <location evidence="1">Cell membrane</location>
        <topology evidence="1">Multi-pass membrane protein</topology>
    </subcellularLocation>
</comment>
<dbReference type="Pfam" id="PF00403">
    <property type="entry name" value="HMA"/>
    <property type="match status" value="1"/>
</dbReference>
<evidence type="ECO:0000256" key="7">
    <source>
        <dbReference type="ARBA" id="ARBA00022723"/>
    </source>
</evidence>
<dbReference type="PANTHER" id="PTHR48085">
    <property type="entry name" value="CADMIUM/ZINC-TRANSPORTING ATPASE HMA2-RELATED"/>
    <property type="match status" value="1"/>
</dbReference>
<dbReference type="AlphaFoldDB" id="A0A9D1SZ47"/>